<feature type="region of interest" description="Disordered" evidence="1">
    <location>
        <begin position="133"/>
        <end position="153"/>
    </location>
</feature>
<dbReference type="EMBL" id="BEZZ01000568">
    <property type="protein sequence ID" value="GCC34092.1"/>
    <property type="molecule type" value="Genomic_DNA"/>
</dbReference>
<name>A0A401SUN2_CHIPU</name>
<organism evidence="2 3">
    <name type="scientific">Chiloscyllium punctatum</name>
    <name type="common">Brownbanded bambooshark</name>
    <name type="synonym">Hemiscyllium punctatum</name>
    <dbReference type="NCBI Taxonomy" id="137246"/>
    <lineage>
        <taxon>Eukaryota</taxon>
        <taxon>Metazoa</taxon>
        <taxon>Chordata</taxon>
        <taxon>Craniata</taxon>
        <taxon>Vertebrata</taxon>
        <taxon>Chondrichthyes</taxon>
        <taxon>Elasmobranchii</taxon>
        <taxon>Galeomorphii</taxon>
        <taxon>Galeoidea</taxon>
        <taxon>Orectolobiformes</taxon>
        <taxon>Hemiscylliidae</taxon>
        <taxon>Chiloscyllium</taxon>
    </lineage>
</organism>
<reference evidence="2 3" key="1">
    <citation type="journal article" date="2018" name="Nat. Ecol. Evol.">
        <title>Shark genomes provide insights into elasmobranch evolution and the origin of vertebrates.</title>
        <authorList>
            <person name="Hara Y"/>
            <person name="Yamaguchi K"/>
            <person name="Onimaru K"/>
            <person name="Kadota M"/>
            <person name="Koyanagi M"/>
            <person name="Keeley SD"/>
            <person name="Tatsumi K"/>
            <person name="Tanaka K"/>
            <person name="Motone F"/>
            <person name="Kageyama Y"/>
            <person name="Nozu R"/>
            <person name="Adachi N"/>
            <person name="Nishimura O"/>
            <person name="Nakagawa R"/>
            <person name="Tanegashima C"/>
            <person name="Kiyatake I"/>
            <person name="Matsumoto R"/>
            <person name="Murakumo K"/>
            <person name="Nishida K"/>
            <person name="Terakita A"/>
            <person name="Kuratani S"/>
            <person name="Sato K"/>
            <person name="Hyodo S Kuraku.S."/>
        </authorList>
    </citation>
    <scope>NUCLEOTIDE SEQUENCE [LARGE SCALE GENOMIC DNA]</scope>
</reference>
<dbReference type="STRING" id="137246.A0A401SUN2"/>
<evidence type="ECO:0008006" key="4">
    <source>
        <dbReference type="Google" id="ProtNLM"/>
    </source>
</evidence>
<dbReference type="Proteomes" id="UP000287033">
    <property type="component" value="Unassembled WGS sequence"/>
</dbReference>
<evidence type="ECO:0000313" key="2">
    <source>
        <dbReference type="EMBL" id="GCC34092.1"/>
    </source>
</evidence>
<proteinExistence type="predicted"/>
<dbReference type="OrthoDB" id="4096362at2759"/>
<feature type="compositionally biased region" description="Polar residues" evidence="1">
    <location>
        <begin position="144"/>
        <end position="153"/>
    </location>
</feature>
<protein>
    <recommendedName>
        <fullName evidence="4">Protein S-acyltransferase</fullName>
    </recommendedName>
</protein>
<sequence>MEACLRAETPQLSTTIDLLHYFSLILHVPVNPGTFCRDPNDLNSVMEAEEVTINGTRFTKKWCQVCRFFRPPRCRHCYTCNVCVEYIGVYKSKRSPFNEGCLKNFRVMLLSPLPPSHVKSVKKSQKINHHQEQIPLSVVAPSGDSPTDQPHLTHNSAMIRSFATPATHQTVSNLLSSCNE</sequence>
<evidence type="ECO:0000313" key="3">
    <source>
        <dbReference type="Proteomes" id="UP000287033"/>
    </source>
</evidence>
<dbReference type="AlphaFoldDB" id="A0A401SUN2"/>
<keyword evidence="3" id="KW-1185">Reference proteome</keyword>
<evidence type="ECO:0000256" key="1">
    <source>
        <dbReference type="SAM" id="MobiDB-lite"/>
    </source>
</evidence>
<dbReference type="PROSITE" id="PS50216">
    <property type="entry name" value="DHHC"/>
    <property type="match status" value="1"/>
</dbReference>
<gene>
    <name evidence="2" type="ORF">chiPu_0012565</name>
</gene>
<comment type="caution">
    <text evidence="2">The sequence shown here is derived from an EMBL/GenBank/DDBJ whole genome shotgun (WGS) entry which is preliminary data.</text>
</comment>
<accession>A0A401SUN2</accession>